<evidence type="ECO:0000256" key="13">
    <source>
        <dbReference type="PROSITE-ProRule" id="PRU00169"/>
    </source>
</evidence>
<gene>
    <name evidence="17" type="ORF">EC835_102457</name>
</gene>
<feature type="domain" description="Histidine kinase" evidence="15">
    <location>
        <begin position="506"/>
        <end position="722"/>
    </location>
</feature>
<evidence type="ECO:0000256" key="12">
    <source>
        <dbReference type="ARBA" id="ARBA00023136"/>
    </source>
</evidence>
<dbReference type="EC" id="2.7.13.3" evidence="3"/>
<comment type="caution">
    <text evidence="17">The sequence shown here is derived from an EMBL/GenBank/DDBJ whole genome shotgun (WGS) entry which is preliminary data.</text>
</comment>
<evidence type="ECO:0000256" key="7">
    <source>
        <dbReference type="ARBA" id="ARBA00022741"/>
    </source>
</evidence>
<dbReference type="InterPro" id="IPR003661">
    <property type="entry name" value="HisK_dim/P_dom"/>
</dbReference>
<dbReference type="FunFam" id="3.30.565.10:FF:000010">
    <property type="entry name" value="Sensor histidine kinase RcsC"/>
    <property type="match status" value="1"/>
</dbReference>
<dbReference type="FunFam" id="1.10.287.130:FF:000004">
    <property type="entry name" value="Ethylene receptor 1"/>
    <property type="match status" value="1"/>
</dbReference>
<dbReference type="RefSeq" id="WP_132495702.1">
    <property type="nucleotide sequence ID" value="NZ_SMAS01000002.1"/>
</dbReference>
<name>A0A4R3NN19_9GAMM</name>
<dbReference type="Gene3D" id="3.40.50.2300">
    <property type="match status" value="1"/>
</dbReference>
<evidence type="ECO:0000256" key="9">
    <source>
        <dbReference type="ARBA" id="ARBA00022840"/>
    </source>
</evidence>
<keyword evidence="5" id="KW-0808">Transferase</keyword>
<dbReference type="SUPFAM" id="SSF47384">
    <property type="entry name" value="Homodimeric domain of signal transducing histidine kinase"/>
    <property type="match status" value="1"/>
</dbReference>
<reference evidence="17 18" key="1">
    <citation type="submission" date="2019-03" db="EMBL/GenBank/DDBJ databases">
        <title>Genomic analyses of the natural microbiome of Caenorhabditis elegans.</title>
        <authorList>
            <person name="Samuel B."/>
        </authorList>
    </citation>
    <scope>NUCLEOTIDE SEQUENCE [LARGE SCALE GENOMIC DNA]</scope>
    <source>
        <strain evidence="17 18">JUb102</strain>
    </source>
</reference>
<keyword evidence="4 13" id="KW-0597">Phosphoprotein</keyword>
<dbReference type="InterPro" id="IPR036641">
    <property type="entry name" value="HPT_dom_sf"/>
</dbReference>
<dbReference type="SMART" id="SM00448">
    <property type="entry name" value="REC"/>
    <property type="match status" value="1"/>
</dbReference>
<dbReference type="SMART" id="SM00387">
    <property type="entry name" value="HATPase_c"/>
    <property type="match status" value="1"/>
</dbReference>
<dbReference type="EMBL" id="SMAS01000002">
    <property type="protein sequence ID" value="TCT36992.1"/>
    <property type="molecule type" value="Genomic_DNA"/>
</dbReference>
<dbReference type="GO" id="GO:0009927">
    <property type="term" value="F:histidine phosphotransfer kinase activity"/>
    <property type="evidence" value="ECO:0007669"/>
    <property type="project" value="TreeGrafter"/>
</dbReference>
<dbReference type="PROSITE" id="PS50109">
    <property type="entry name" value="HIS_KIN"/>
    <property type="match status" value="1"/>
</dbReference>
<sequence length="1070" mass="121404">MPNKSPTAFSRITRSSGRTNSILTVTLPLLFVLITTLFWSADRIVQQETRRLEVEFKSFIGYLIEQETFLKALNKQNQDLSELLESRTYSINDQFLPKEWPLRLLEGKESIVAMPFTLACGTNLECSRVPSILFSLGAYLADFYSTFWGRSYYPAAAVFFVNEHDYISISVPSVGTLMGGEAISPELFRSVTDSVRKNLSLINKQFADIKQDEQEPPVIWLKAENFKNNLMGIVPAGFNADLWQSAHLSPKDIYAVSLLSKDHLSMLEKMLNPTLRHEFWLLHEDFGLLLGESAVPVEPLEGIFYTQNGLVMKLSFENTDWVGYYRISYAAFFEDNLWLPISLVISLLFSIFCGWGYKHWYHKKILQPAVHSQQVILESEEFNQTLIATTPIGLCVIDKETLGLRFANELAQHWLKIPDTSHPYDSIEYNELLRRVISDQKQVTTVLKSGKHAIYIVSTATHYQQRPVILCAFTDITIQAETEVQLNHAKRLAEEANQAKSTFLATMSHEIRTPLYGIIGTLELLENTALTPKQKHFLDRMSTTSHLLMHLIGDILDISKIEANQIHIQHQSFDLLDLIQQTVQLYQGLAQQKKLQLFAIIDPNIYAIRIGDSARLQQIFGNLVSNAIKFTHHGKVTIELKNGGNNNIILFVNDTGVGISKEEQEKLFEPFYQAHSGDHTYGGTGLGLFICSKLVKLMGGEISVASELMHGSSFKVTLPLELDHNNIHWKSLTGSHIWLRTIDPLLTNNVYDWLTRWGAKVYFTEAELPEDSSLVIAVSILIENFSLPKNWQGKIWISDEASFRLSELNQQLFLLQNDENSILPLSCPVQQTPSYANEYSLRVLVAEDNPINQVILQEQLELLGCEVFMASDGEEALVIWDNEVIDIVLTDVNMPYRNGYELTKQLRSEGETCPIVGVTANGLKDEEERCLAAGMDTWLVKPIELDTLAQLFNRFFPTYSSTLLSDSATMVFINPLDSNDRDNIIQHFTVDIHDLCEAVKNNNIEAVKQLSHRIRGALVSVEQRELASRLHVLEELLNMEKPNLNIADTYKVICDELTFWLNKLSQTNGV</sequence>
<dbReference type="CDD" id="cd16922">
    <property type="entry name" value="HATPase_EvgS-ArcB-TorS-like"/>
    <property type="match status" value="1"/>
</dbReference>
<dbReference type="InterPro" id="IPR001789">
    <property type="entry name" value="Sig_transdc_resp-reg_receiver"/>
</dbReference>
<dbReference type="GO" id="GO:0000155">
    <property type="term" value="F:phosphorelay sensor kinase activity"/>
    <property type="evidence" value="ECO:0007669"/>
    <property type="project" value="InterPro"/>
</dbReference>
<dbReference type="Pfam" id="PF00072">
    <property type="entry name" value="Response_reg"/>
    <property type="match status" value="1"/>
</dbReference>
<comment type="catalytic activity">
    <reaction evidence="1">
        <text>ATP + protein L-histidine = ADP + protein N-phospho-L-histidine.</text>
        <dbReference type="EC" id="2.7.13.3"/>
    </reaction>
</comment>
<evidence type="ECO:0000259" key="16">
    <source>
        <dbReference type="PROSITE" id="PS50110"/>
    </source>
</evidence>
<dbReference type="Gene3D" id="1.10.287.130">
    <property type="match status" value="1"/>
</dbReference>
<evidence type="ECO:0000259" key="15">
    <source>
        <dbReference type="PROSITE" id="PS50109"/>
    </source>
</evidence>
<evidence type="ECO:0000256" key="2">
    <source>
        <dbReference type="ARBA" id="ARBA00004370"/>
    </source>
</evidence>
<keyword evidence="8 17" id="KW-0418">Kinase</keyword>
<protein>
    <recommendedName>
        <fullName evidence="3">histidine kinase</fullName>
        <ecNumber evidence="3">2.7.13.3</ecNumber>
    </recommendedName>
</protein>
<evidence type="ECO:0000256" key="8">
    <source>
        <dbReference type="ARBA" id="ARBA00022777"/>
    </source>
</evidence>
<keyword evidence="10 14" id="KW-1133">Transmembrane helix</keyword>
<dbReference type="InterPro" id="IPR004358">
    <property type="entry name" value="Sig_transdc_His_kin-like_C"/>
</dbReference>
<dbReference type="InterPro" id="IPR036097">
    <property type="entry name" value="HisK_dim/P_sf"/>
</dbReference>
<dbReference type="GO" id="GO:0005886">
    <property type="term" value="C:plasma membrane"/>
    <property type="evidence" value="ECO:0007669"/>
    <property type="project" value="TreeGrafter"/>
</dbReference>
<dbReference type="OrthoDB" id="9797243at2"/>
<dbReference type="AlphaFoldDB" id="A0A4R3NN19"/>
<keyword evidence="11" id="KW-0902">Two-component regulatory system</keyword>
<dbReference type="SUPFAM" id="SSF47226">
    <property type="entry name" value="Histidine-containing phosphotransfer domain, HPT domain"/>
    <property type="match status" value="1"/>
</dbReference>
<dbReference type="GO" id="GO:0005524">
    <property type="term" value="F:ATP binding"/>
    <property type="evidence" value="ECO:0007669"/>
    <property type="project" value="UniProtKB-KW"/>
</dbReference>
<evidence type="ECO:0000256" key="5">
    <source>
        <dbReference type="ARBA" id="ARBA00022679"/>
    </source>
</evidence>
<evidence type="ECO:0000256" key="14">
    <source>
        <dbReference type="SAM" id="Phobius"/>
    </source>
</evidence>
<evidence type="ECO:0000256" key="6">
    <source>
        <dbReference type="ARBA" id="ARBA00022692"/>
    </source>
</evidence>
<feature type="modified residue" description="4-aspartylphosphate" evidence="13">
    <location>
        <position position="891"/>
    </location>
</feature>
<evidence type="ECO:0000256" key="3">
    <source>
        <dbReference type="ARBA" id="ARBA00012438"/>
    </source>
</evidence>
<keyword evidence="12 14" id="KW-0472">Membrane</keyword>
<organism evidence="17 18">
    <name type="scientific">Providencia alcalifaciens</name>
    <dbReference type="NCBI Taxonomy" id="126385"/>
    <lineage>
        <taxon>Bacteria</taxon>
        <taxon>Pseudomonadati</taxon>
        <taxon>Pseudomonadota</taxon>
        <taxon>Gammaproteobacteria</taxon>
        <taxon>Enterobacterales</taxon>
        <taxon>Morganellaceae</taxon>
        <taxon>Providencia</taxon>
    </lineage>
</organism>
<dbReference type="InterPro" id="IPR036890">
    <property type="entry name" value="HATPase_C_sf"/>
</dbReference>
<evidence type="ECO:0000313" key="18">
    <source>
        <dbReference type="Proteomes" id="UP000295055"/>
    </source>
</evidence>
<dbReference type="SMART" id="SM00388">
    <property type="entry name" value="HisKA"/>
    <property type="match status" value="1"/>
</dbReference>
<evidence type="ECO:0000256" key="11">
    <source>
        <dbReference type="ARBA" id="ARBA00023012"/>
    </source>
</evidence>
<comment type="subcellular location">
    <subcellularLocation>
        <location evidence="2">Membrane</location>
    </subcellularLocation>
</comment>
<dbReference type="PRINTS" id="PR00344">
    <property type="entry name" value="BCTRLSENSOR"/>
</dbReference>
<dbReference type="InterPro" id="IPR005467">
    <property type="entry name" value="His_kinase_dom"/>
</dbReference>
<evidence type="ECO:0000256" key="1">
    <source>
        <dbReference type="ARBA" id="ARBA00000085"/>
    </source>
</evidence>
<evidence type="ECO:0000256" key="10">
    <source>
        <dbReference type="ARBA" id="ARBA00022989"/>
    </source>
</evidence>
<dbReference type="Pfam" id="PF00512">
    <property type="entry name" value="HisKA"/>
    <property type="match status" value="1"/>
</dbReference>
<dbReference type="SUPFAM" id="SSF52172">
    <property type="entry name" value="CheY-like"/>
    <property type="match status" value="1"/>
</dbReference>
<dbReference type="Pfam" id="PF02518">
    <property type="entry name" value="HATPase_c"/>
    <property type="match status" value="1"/>
</dbReference>
<feature type="domain" description="Response regulatory" evidence="16">
    <location>
        <begin position="842"/>
        <end position="956"/>
    </location>
</feature>
<keyword evidence="6 14" id="KW-0812">Transmembrane</keyword>
<dbReference type="PANTHER" id="PTHR43047">
    <property type="entry name" value="TWO-COMPONENT HISTIDINE PROTEIN KINASE"/>
    <property type="match status" value="1"/>
</dbReference>
<dbReference type="PROSITE" id="PS50110">
    <property type="entry name" value="RESPONSE_REGULATORY"/>
    <property type="match status" value="1"/>
</dbReference>
<evidence type="ECO:0000313" key="17">
    <source>
        <dbReference type="EMBL" id="TCT36992.1"/>
    </source>
</evidence>
<dbReference type="Proteomes" id="UP000295055">
    <property type="component" value="Unassembled WGS sequence"/>
</dbReference>
<dbReference type="PANTHER" id="PTHR43047:SF72">
    <property type="entry name" value="OSMOSENSING HISTIDINE PROTEIN KINASE SLN1"/>
    <property type="match status" value="1"/>
</dbReference>
<evidence type="ECO:0000256" key="4">
    <source>
        <dbReference type="ARBA" id="ARBA00022553"/>
    </source>
</evidence>
<dbReference type="CDD" id="cd00082">
    <property type="entry name" value="HisKA"/>
    <property type="match status" value="1"/>
</dbReference>
<proteinExistence type="predicted"/>
<keyword evidence="7" id="KW-0547">Nucleotide-binding</keyword>
<keyword evidence="9" id="KW-0067">ATP-binding</keyword>
<feature type="transmembrane region" description="Helical" evidence="14">
    <location>
        <begin position="21"/>
        <end position="41"/>
    </location>
</feature>
<dbReference type="SUPFAM" id="SSF55874">
    <property type="entry name" value="ATPase domain of HSP90 chaperone/DNA topoisomerase II/histidine kinase"/>
    <property type="match status" value="1"/>
</dbReference>
<accession>A0A4R3NN19</accession>
<dbReference type="InterPro" id="IPR011006">
    <property type="entry name" value="CheY-like_superfamily"/>
</dbReference>
<dbReference type="CDD" id="cd17546">
    <property type="entry name" value="REC_hyHK_CKI1_RcsC-like"/>
    <property type="match status" value="1"/>
</dbReference>
<dbReference type="Gene3D" id="3.30.565.10">
    <property type="entry name" value="Histidine kinase-like ATPase, C-terminal domain"/>
    <property type="match status" value="1"/>
</dbReference>
<dbReference type="InterPro" id="IPR003594">
    <property type="entry name" value="HATPase_dom"/>
</dbReference>